<dbReference type="EMBL" id="AM456841">
    <property type="protein sequence ID" value="CAN74474.1"/>
    <property type="molecule type" value="Genomic_DNA"/>
</dbReference>
<feature type="compositionally biased region" description="Pro residues" evidence="1">
    <location>
        <begin position="77"/>
        <end position="88"/>
    </location>
</feature>
<evidence type="ECO:0000256" key="3">
    <source>
        <dbReference type="SAM" id="SignalP"/>
    </source>
</evidence>
<keyword evidence="2" id="KW-0472">Membrane</keyword>
<proteinExistence type="predicted"/>
<sequence length="380" mass="41936">MAAISHSLPLALICGLIFSHMIAIAAASRAVPGLALDAVSPIDFSYKLKVVPNKEDESSSPPPPIANKAPHWKRDTPPQPPVSPPELPPTTATATATTTVAMRFKSMPTLRMTQLARIEKHNRSLDSETTSVNVAQGPGSFDRDNFSLNKGLTSNNQFSPNFGRGLHEVGHTVDKCYYKYDPSFQSPCTSGFVFGFQRSPQTQVQGGSKLNMQVALSSFIGFLGYLVVFVILTLDHQIASFDYTETFSPIVKPTIIRDLQEEVYMGQPKGFIEKSTSHLLNRSFTLKDLGEIDYFLGMQVKDTTEGLPFSETKYVHDVLCKAKIRNANGYNTPMISGQQLIAFGSCIVKDVQLYRSVVHFNMSLSLGQEFSFVSIEFFNI</sequence>
<reference evidence="4" key="1">
    <citation type="journal article" date="2007" name="PLoS ONE">
        <title>The first genome sequence of an elite grapevine cultivar (Pinot noir Vitis vinifera L.): coping with a highly heterozygous genome.</title>
        <authorList>
            <person name="Velasco R."/>
            <person name="Zharkikh A."/>
            <person name="Troggio M."/>
            <person name="Cartwright D.A."/>
            <person name="Cestaro A."/>
            <person name="Pruss D."/>
            <person name="Pindo M."/>
            <person name="FitzGerald L.M."/>
            <person name="Vezzulli S."/>
            <person name="Reid J."/>
            <person name="Malacarne G."/>
            <person name="Iliev D."/>
            <person name="Coppola G."/>
            <person name="Wardell B."/>
            <person name="Micheletti D."/>
            <person name="Macalma T."/>
            <person name="Facci M."/>
            <person name="Mitchell J.T."/>
            <person name="Perazzolli M."/>
            <person name="Eldredge G."/>
            <person name="Gatto P."/>
            <person name="Oyzerski R."/>
            <person name="Moretto M."/>
            <person name="Gutin N."/>
            <person name="Stefanini M."/>
            <person name="Chen Y."/>
            <person name="Segala C."/>
            <person name="Davenport C."/>
            <person name="Dematte L."/>
            <person name="Mraz A."/>
            <person name="Battilana J."/>
            <person name="Stormo K."/>
            <person name="Costa F."/>
            <person name="Tao Q."/>
            <person name="Si-Ammour A."/>
            <person name="Harkins T."/>
            <person name="Lackey A."/>
            <person name="Perbost C."/>
            <person name="Taillon B."/>
            <person name="Stella A."/>
            <person name="Solovyev V."/>
            <person name="Fawcett J.A."/>
            <person name="Sterck L."/>
            <person name="Vandepoele K."/>
            <person name="Grando S.M."/>
            <person name="Toppo S."/>
            <person name="Moser C."/>
            <person name="Lanchbury J."/>
            <person name="Bogden R."/>
            <person name="Skolnick M."/>
            <person name="Sgaramella V."/>
            <person name="Bhatnagar S.K."/>
            <person name="Fontana P."/>
            <person name="Gutin A."/>
            <person name="Van de Peer Y."/>
            <person name="Salamini F."/>
            <person name="Viola R."/>
        </authorList>
    </citation>
    <scope>NUCLEOTIDE SEQUENCE</scope>
</reference>
<evidence type="ECO:0008006" key="5">
    <source>
        <dbReference type="Google" id="ProtNLM"/>
    </source>
</evidence>
<feature type="chain" id="PRO_5002679748" description="Reverse transcriptase Ty1/copia-type domain-containing protein" evidence="3">
    <location>
        <begin position="28"/>
        <end position="380"/>
    </location>
</feature>
<evidence type="ECO:0000313" key="4">
    <source>
        <dbReference type="EMBL" id="CAN74474.1"/>
    </source>
</evidence>
<keyword evidence="3" id="KW-0732">Signal</keyword>
<dbReference type="AlphaFoldDB" id="A5BEL9"/>
<accession>A5BEL9</accession>
<feature type="signal peptide" evidence="3">
    <location>
        <begin position="1"/>
        <end position="27"/>
    </location>
</feature>
<organism evidence="4">
    <name type="scientific">Vitis vinifera</name>
    <name type="common">Grape</name>
    <dbReference type="NCBI Taxonomy" id="29760"/>
    <lineage>
        <taxon>Eukaryota</taxon>
        <taxon>Viridiplantae</taxon>
        <taxon>Streptophyta</taxon>
        <taxon>Embryophyta</taxon>
        <taxon>Tracheophyta</taxon>
        <taxon>Spermatophyta</taxon>
        <taxon>Magnoliopsida</taxon>
        <taxon>eudicotyledons</taxon>
        <taxon>Gunneridae</taxon>
        <taxon>Pentapetalae</taxon>
        <taxon>rosids</taxon>
        <taxon>Vitales</taxon>
        <taxon>Vitaceae</taxon>
        <taxon>Viteae</taxon>
        <taxon>Vitis</taxon>
    </lineage>
</organism>
<feature type="region of interest" description="Disordered" evidence="1">
    <location>
        <begin position="52"/>
        <end position="93"/>
    </location>
</feature>
<feature type="transmembrane region" description="Helical" evidence="2">
    <location>
        <begin position="214"/>
        <end position="234"/>
    </location>
</feature>
<evidence type="ECO:0000256" key="1">
    <source>
        <dbReference type="SAM" id="MobiDB-lite"/>
    </source>
</evidence>
<name>A5BEL9_VITVI</name>
<gene>
    <name evidence="4" type="ORF">VITISV_012321</name>
</gene>
<keyword evidence="2" id="KW-0812">Transmembrane</keyword>
<keyword evidence="2" id="KW-1133">Transmembrane helix</keyword>
<evidence type="ECO:0000256" key="2">
    <source>
        <dbReference type="SAM" id="Phobius"/>
    </source>
</evidence>
<protein>
    <recommendedName>
        <fullName evidence="5">Reverse transcriptase Ty1/copia-type domain-containing protein</fullName>
    </recommendedName>
</protein>